<keyword evidence="4" id="KW-0274">FAD</keyword>
<dbReference type="Proteomes" id="UP001172082">
    <property type="component" value="Unassembled WGS sequence"/>
</dbReference>
<accession>A0ABT8KP02</accession>
<dbReference type="InterPro" id="IPR007173">
    <property type="entry name" value="ALO_C"/>
</dbReference>
<comment type="similarity">
    <text evidence="2">Belongs to the oxygen-dependent FAD-linked oxidoreductase family.</text>
</comment>
<dbReference type="EMBL" id="JAUJEA010000004">
    <property type="protein sequence ID" value="MDN5202465.1"/>
    <property type="molecule type" value="Genomic_DNA"/>
</dbReference>
<dbReference type="PIRSF" id="PIRSF000136">
    <property type="entry name" value="LGO_GLO"/>
    <property type="match status" value="1"/>
</dbReference>
<dbReference type="InterPro" id="IPR036318">
    <property type="entry name" value="FAD-bd_PCMH-like_sf"/>
</dbReference>
<evidence type="ECO:0000256" key="1">
    <source>
        <dbReference type="ARBA" id="ARBA00005147"/>
    </source>
</evidence>
<dbReference type="InterPro" id="IPR010031">
    <property type="entry name" value="FAD_lactone_oxidase-like"/>
</dbReference>
<keyword evidence="4" id="KW-0285">Flavoprotein</keyword>
<dbReference type="SUPFAM" id="SSF56176">
    <property type="entry name" value="FAD-binding/transporter-associated domain-like"/>
    <property type="match status" value="1"/>
</dbReference>
<dbReference type="Gene3D" id="3.30.465.10">
    <property type="match status" value="1"/>
</dbReference>
<evidence type="ECO:0000256" key="2">
    <source>
        <dbReference type="ARBA" id="ARBA00005466"/>
    </source>
</evidence>
<keyword evidence="3" id="KW-0060">Ascorbate biosynthesis</keyword>
<dbReference type="PANTHER" id="PTHR43762:SF1">
    <property type="entry name" value="D-ARABINONO-1,4-LACTONE OXIDASE"/>
    <property type="match status" value="1"/>
</dbReference>
<dbReference type="InterPro" id="IPR006093">
    <property type="entry name" value="Oxy_OxRdtase_FAD_BS"/>
</dbReference>
<keyword evidence="6" id="KW-0472">Membrane</keyword>
<dbReference type="Gene3D" id="3.30.70.2520">
    <property type="match status" value="1"/>
</dbReference>
<keyword evidence="5" id="KW-0560">Oxidoreductase</keyword>
<keyword evidence="9" id="KW-1185">Reference proteome</keyword>
<comment type="pathway">
    <text evidence="1">Cofactor biosynthesis; L-ascorbate biosynthesis.</text>
</comment>
<dbReference type="InterPro" id="IPR016171">
    <property type="entry name" value="Vanillyl_alc_oxidase_C-sub2"/>
</dbReference>
<dbReference type="PANTHER" id="PTHR43762">
    <property type="entry name" value="L-GULONOLACTONE OXIDASE"/>
    <property type="match status" value="1"/>
</dbReference>
<gene>
    <name evidence="8" type="ORF">QQ008_13850</name>
</gene>
<comment type="caution">
    <text evidence="8">The sequence shown here is derived from an EMBL/GenBank/DDBJ whole genome shotgun (WGS) entry which is preliminary data.</text>
</comment>
<feature type="domain" description="FAD-binding PCMH-type" evidence="7">
    <location>
        <begin position="25"/>
        <end position="222"/>
    </location>
</feature>
<dbReference type="Pfam" id="PF01565">
    <property type="entry name" value="FAD_binding_4"/>
    <property type="match status" value="1"/>
</dbReference>
<dbReference type="InterPro" id="IPR016167">
    <property type="entry name" value="FAD-bd_PCMH_sub1"/>
</dbReference>
<evidence type="ECO:0000256" key="6">
    <source>
        <dbReference type="SAM" id="Phobius"/>
    </source>
</evidence>
<dbReference type="Gene3D" id="1.10.45.10">
    <property type="entry name" value="Vanillyl-alcohol Oxidase, Chain A, domain 4"/>
    <property type="match status" value="1"/>
</dbReference>
<evidence type="ECO:0000256" key="4">
    <source>
        <dbReference type="ARBA" id="ARBA00022827"/>
    </source>
</evidence>
<dbReference type="InterPro" id="IPR016166">
    <property type="entry name" value="FAD-bd_PCMH"/>
</dbReference>
<evidence type="ECO:0000313" key="9">
    <source>
        <dbReference type="Proteomes" id="UP001172082"/>
    </source>
</evidence>
<feature type="transmembrane region" description="Helical" evidence="6">
    <location>
        <begin position="198"/>
        <end position="217"/>
    </location>
</feature>
<name>A0ABT8KP02_9BACT</name>
<sequence length="505" mass="58340">MSNQHRKNKKSFFGRPIWQNSTKTIKVAPQRYYQPESLQDVLEMVQEGIDTKTPVRAVGSGHSFSDAPKAEGILIDTDKLNRLSGIYNFTNKQGHYFEVEGGIKVHELNAALDKAGYCIPTMGGIDHQSIAGAISTGTHGSSLLFGAMSNMVKSIILVTHDLQDKSKAKTYRIERAGSNALTNDPDYQGPELIQDDDIFNSAVVCFGVMGIIFSYVLEVDKMYYLSEKKEVSEWKSVLPKLRDGSIFDNHRSVFVQVNPYKFKGKNLTLVVYHDDYATCDRNMFLERLKHGFWHRLKRFSRSFSFELVSRFPYLLWFAIWRINTFPNYVPRFLNTAVKSQRDEEYFNKGYKVMYQGLDYVKERAFDCEIAVPMDPEGNYLDTVEALMEYLGNLREEYKMHITSPLGLRFIKGSEVFLTPEHGEDVCYIDTPALLHVYGRDTIISRIQQFLLSRGAKPHWGKLNQYMDVDYVKTRYPRFDDFMRVIEKFNATGIFYNIFTKRILGR</sequence>
<evidence type="ECO:0000256" key="3">
    <source>
        <dbReference type="ARBA" id="ARBA00022644"/>
    </source>
</evidence>
<dbReference type="InterPro" id="IPR006094">
    <property type="entry name" value="Oxid_FAD_bind_N"/>
</dbReference>
<protein>
    <submittedName>
        <fullName evidence="8">FAD-binding protein</fullName>
    </submittedName>
</protein>
<dbReference type="Gene3D" id="3.30.43.10">
    <property type="entry name" value="Uridine Diphospho-n-acetylenolpyruvylglucosamine Reductase, domain 2"/>
    <property type="match status" value="1"/>
</dbReference>
<keyword evidence="6" id="KW-0812">Transmembrane</keyword>
<organism evidence="8 9">
    <name type="scientific">Splendidivirga corallicola</name>
    <dbReference type="NCBI Taxonomy" id="3051826"/>
    <lineage>
        <taxon>Bacteria</taxon>
        <taxon>Pseudomonadati</taxon>
        <taxon>Bacteroidota</taxon>
        <taxon>Cytophagia</taxon>
        <taxon>Cytophagales</taxon>
        <taxon>Splendidivirgaceae</taxon>
        <taxon>Splendidivirga</taxon>
    </lineage>
</organism>
<evidence type="ECO:0000259" key="7">
    <source>
        <dbReference type="PROSITE" id="PS51387"/>
    </source>
</evidence>
<dbReference type="InterPro" id="IPR016169">
    <property type="entry name" value="FAD-bd_PCMH_sub2"/>
</dbReference>
<evidence type="ECO:0000256" key="5">
    <source>
        <dbReference type="ARBA" id="ARBA00023002"/>
    </source>
</evidence>
<evidence type="ECO:0000313" key="8">
    <source>
        <dbReference type="EMBL" id="MDN5202465.1"/>
    </source>
</evidence>
<keyword evidence="6" id="KW-1133">Transmembrane helix</keyword>
<dbReference type="Pfam" id="PF04030">
    <property type="entry name" value="ALO"/>
    <property type="match status" value="1"/>
</dbReference>
<reference evidence="8" key="1">
    <citation type="submission" date="2023-06" db="EMBL/GenBank/DDBJ databases">
        <title>Genomic of Parafulvivirga corallium.</title>
        <authorList>
            <person name="Wang G."/>
        </authorList>
    </citation>
    <scope>NUCLEOTIDE SEQUENCE</scope>
    <source>
        <strain evidence="8">BMA10</strain>
    </source>
</reference>
<dbReference type="PROSITE" id="PS00862">
    <property type="entry name" value="OX2_COVAL_FAD"/>
    <property type="match status" value="1"/>
</dbReference>
<proteinExistence type="inferred from homology"/>
<dbReference type="PROSITE" id="PS51387">
    <property type="entry name" value="FAD_PCMH"/>
    <property type="match status" value="1"/>
</dbReference>
<dbReference type="RefSeq" id="WP_346752489.1">
    <property type="nucleotide sequence ID" value="NZ_JAUJEA010000004.1"/>
</dbReference>